<accession>A0AAW5E0K6</accession>
<gene>
    <name evidence="1" type="ORF">MJG50_13995</name>
</gene>
<dbReference type="EMBL" id="JAKTTI010000022">
    <property type="protein sequence ID" value="MCH1626447.1"/>
    <property type="molecule type" value="Genomic_DNA"/>
</dbReference>
<comment type="caution">
    <text evidence="1">The sequence shown here is derived from an EMBL/GenBank/DDBJ whole genome shotgun (WGS) entry which is preliminary data.</text>
</comment>
<name>A0AAW5E0K6_9BACI</name>
<dbReference type="Proteomes" id="UP001431131">
    <property type="component" value="Unassembled WGS sequence"/>
</dbReference>
<protein>
    <submittedName>
        <fullName evidence="1">Uncharacterized protein</fullName>
    </submittedName>
</protein>
<evidence type="ECO:0000313" key="1">
    <source>
        <dbReference type="EMBL" id="MCH1626447.1"/>
    </source>
</evidence>
<dbReference type="AlphaFoldDB" id="A0AAW5E0K6"/>
<proteinExistence type="predicted"/>
<sequence>MTINFCGFGLIERKQMFSLDKDAIDPKKWIENIAVGSNYNEHWNWDEVSGLYWK</sequence>
<dbReference type="RefSeq" id="WP_240256363.1">
    <property type="nucleotide sequence ID" value="NZ_JAKTTI010000022.1"/>
</dbReference>
<organism evidence="1 2">
    <name type="scientific">Fredinandcohnia quinoae</name>
    <dbReference type="NCBI Taxonomy" id="2918902"/>
    <lineage>
        <taxon>Bacteria</taxon>
        <taxon>Bacillati</taxon>
        <taxon>Bacillota</taxon>
        <taxon>Bacilli</taxon>
        <taxon>Bacillales</taxon>
        <taxon>Bacillaceae</taxon>
        <taxon>Fredinandcohnia</taxon>
    </lineage>
</organism>
<reference evidence="1" key="1">
    <citation type="submission" date="2022-02" db="EMBL/GenBank/DDBJ databases">
        <title>Fredinandcohnia quinoae sp. nov. isolated from Chenopodium quinoa seeds.</title>
        <authorList>
            <person name="Saati-Santamaria Z."/>
            <person name="Flores-Felix J.D."/>
            <person name="Igual J.M."/>
            <person name="Velazquez E."/>
            <person name="Garcia-Fraile P."/>
            <person name="Martinez-Molina E."/>
        </authorList>
    </citation>
    <scope>NUCLEOTIDE SEQUENCE</scope>
    <source>
        <strain evidence="1">SECRCQ15</strain>
    </source>
</reference>
<evidence type="ECO:0000313" key="2">
    <source>
        <dbReference type="Proteomes" id="UP001431131"/>
    </source>
</evidence>
<keyword evidence="2" id="KW-1185">Reference proteome</keyword>